<evidence type="ECO:0000313" key="8">
    <source>
        <dbReference type="Proteomes" id="UP000519023"/>
    </source>
</evidence>
<dbReference type="GO" id="GO:0000271">
    <property type="term" value="P:polysaccharide biosynthetic process"/>
    <property type="evidence" value="ECO:0007669"/>
    <property type="project" value="InterPro"/>
</dbReference>
<evidence type="ECO:0000256" key="2">
    <source>
        <dbReference type="ARBA" id="ARBA00022692"/>
    </source>
</evidence>
<dbReference type="EMBL" id="JABBFV010000006">
    <property type="protein sequence ID" value="NML10496.1"/>
    <property type="molecule type" value="Genomic_DNA"/>
</dbReference>
<feature type="domain" description="GtrA/DPMS transmembrane" evidence="6">
    <location>
        <begin position="16"/>
        <end position="129"/>
    </location>
</feature>
<dbReference type="Proteomes" id="UP000519023">
    <property type="component" value="Unassembled WGS sequence"/>
</dbReference>
<keyword evidence="2 5" id="KW-0812">Transmembrane</keyword>
<sequence length="132" mass="13750">MAQQIGALFARLMFARYLLASVCALSSDFATFLILDHGGAAPMIAALGGYLVGLVVHWVISTRFVFDLAHGPTHAQRIGFVVSAAVGMGITMALVGALSAIGLAPPIAKLLSVPASFLTVYAIRKYGIFGKA</sequence>
<name>A0A7X9ZTD8_9SPHN</name>
<evidence type="ECO:0000256" key="1">
    <source>
        <dbReference type="ARBA" id="ARBA00004141"/>
    </source>
</evidence>
<feature type="transmembrane region" description="Helical" evidence="5">
    <location>
        <begin position="41"/>
        <end position="66"/>
    </location>
</feature>
<protein>
    <submittedName>
        <fullName evidence="7">GtrA family protein</fullName>
    </submittedName>
</protein>
<keyword evidence="8" id="KW-1185">Reference proteome</keyword>
<dbReference type="RefSeq" id="WP_169572821.1">
    <property type="nucleotide sequence ID" value="NZ_JABBFV010000006.1"/>
</dbReference>
<organism evidence="7 8">
    <name type="scientific">Sphingobium psychrophilum</name>
    <dbReference type="NCBI Taxonomy" id="2728834"/>
    <lineage>
        <taxon>Bacteria</taxon>
        <taxon>Pseudomonadati</taxon>
        <taxon>Pseudomonadota</taxon>
        <taxon>Alphaproteobacteria</taxon>
        <taxon>Sphingomonadales</taxon>
        <taxon>Sphingomonadaceae</taxon>
        <taxon>Sphingobium</taxon>
    </lineage>
</organism>
<evidence type="ECO:0000256" key="5">
    <source>
        <dbReference type="SAM" id="Phobius"/>
    </source>
</evidence>
<dbReference type="GO" id="GO:0016020">
    <property type="term" value="C:membrane"/>
    <property type="evidence" value="ECO:0007669"/>
    <property type="project" value="UniProtKB-SubCell"/>
</dbReference>
<comment type="subcellular location">
    <subcellularLocation>
        <location evidence="1">Membrane</location>
        <topology evidence="1">Multi-pass membrane protein</topology>
    </subcellularLocation>
</comment>
<keyword evidence="3 5" id="KW-1133">Transmembrane helix</keyword>
<dbReference type="InterPro" id="IPR007267">
    <property type="entry name" value="GtrA_DPMS_TM"/>
</dbReference>
<proteinExistence type="predicted"/>
<reference evidence="7 8" key="1">
    <citation type="submission" date="2020-04" db="EMBL/GenBank/DDBJ databases">
        <title>Sphingobium sp. AR-3-1 isolated from Arctic soil.</title>
        <authorList>
            <person name="Dahal R.H."/>
            <person name="Chaudhary D.K."/>
        </authorList>
    </citation>
    <scope>NUCLEOTIDE SEQUENCE [LARGE SCALE GENOMIC DNA]</scope>
    <source>
        <strain evidence="7 8">AR-3-1</strain>
    </source>
</reference>
<dbReference type="AlphaFoldDB" id="A0A7X9ZTD8"/>
<gene>
    <name evidence="7" type="ORF">HHL08_10095</name>
</gene>
<evidence type="ECO:0000256" key="4">
    <source>
        <dbReference type="ARBA" id="ARBA00023136"/>
    </source>
</evidence>
<feature type="transmembrane region" description="Helical" evidence="5">
    <location>
        <begin position="12"/>
        <end position="35"/>
    </location>
</feature>
<evidence type="ECO:0000259" key="6">
    <source>
        <dbReference type="Pfam" id="PF04138"/>
    </source>
</evidence>
<evidence type="ECO:0000313" key="7">
    <source>
        <dbReference type="EMBL" id="NML10496.1"/>
    </source>
</evidence>
<keyword evidence="4 5" id="KW-0472">Membrane</keyword>
<evidence type="ECO:0000256" key="3">
    <source>
        <dbReference type="ARBA" id="ARBA00022989"/>
    </source>
</evidence>
<comment type="caution">
    <text evidence="7">The sequence shown here is derived from an EMBL/GenBank/DDBJ whole genome shotgun (WGS) entry which is preliminary data.</text>
</comment>
<accession>A0A7X9ZTD8</accession>
<feature type="transmembrane region" description="Helical" evidence="5">
    <location>
        <begin position="78"/>
        <end position="101"/>
    </location>
</feature>
<dbReference type="Pfam" id="PF04138">
    <property type="entry name" value="GtrA_DPMS_TM"/>
    <property type="match status" value="1"/>
</dbReference>